<dbReference type="Gene3D" id="3.90.1150.10">
    <property type="entry name" value="Aspartate Aminotransferase, domain 1"/>
    <property type="match status" value="1"/>
</dbReference>
<keyword evidence="1" id="KW-0808">Transferase</keyword>
<dbReference type="GO" id="GO:0008483">
    <property type="term" value="F:transaminase activity"/>
    <property type="evidence" value="ECO:0007669"/>
    <property type="project" value="UniProtKB-KW"/>
</dbReference>
<evidence type="ECO:0000313" key="1">
    <source>
        <dbReference type="EMBL" id="MFC4062074.1"/>
    </source>
</evidence>
<feature type="non-terminal residue" evidence="1">
    <location>
        <position position="1"/>
    </location>
</feature>
<protein>
    <submittedName>
        <fullName evidence="1">PLP-dependent aminotransferase family protein</fullName>
    </submittedName>
</protein>
<dbReference type="Proteomes" id="UP001595850">
    <property type="component" value="Unassembled WGS sequence"/>
</dbReference>
<dbReference type="EMBL" id="JBHSBM010000040">
    <property type="protein sequence ID" value="MFC4062074.1"/>
    <property type="molecule type" value="Genomic_DNA"/>
</dbReference>
<dbReference type="SUPFAM" id="SSF53383">
    <property type="entry name" value="PLP-dependent transferases"/>
    <property type="match status" value="1"/>
</dbReference>
<comment type="caution">
    <text evidence="1">The sequence shown here is derived from an EMBL/GenBank/DDBJ whole genome shotgun (WGS) entry which is preliminary data.</text>
</comment>
<sequence length="63" mass="6699">AASHGVRLAPGTWFGVDGALEGRLRLPFTQPPRVVTEAVERIAEARILGPYGARPPQPITPAL</sequence>
<keyword evidence="1" id="KW-0032">Aminotransferase</keyword>
<name>A0ABV8IDN7_9ACTN</name>
<dbReference type="InterPro" id="IPR015422">
    <property type="entry name" value="PyrdxlP-dep_Trfase_small"/>
</dbReference>
<organism evidence="1 2">
    <name type="scientific">Planomonospora corallina</name>
    <dbReference type="NCBI Taxonomy" id="1806052"/>
    <lineage>
        <taxon>Bacteria</taxon>
        <taxon>Bacillati</taxon>
        <taxon>Actinomycetota</taxon>
        <taxon>Actinomycetes</taxon>
        <taxon>Streptosporangiales</taxon>
        <taxon>Streptosporangiaceae</taxon>
        <taxon>Planomonospora</taxon>
    </lineage>
</organism>
<dbReference type="InterPro" id="IPR015424">
    <property type="entry name" value="PyrdxlP-dep_Trfase"/>
</dbReference>
<accession>A0ABV8IDN7</accession>
<proteinExistence type="predicted"/>
<reference evidence="2" key="1">
    <citation type="journal article" date="2019" name="Int. J. Syst. Evol. Microbiol.">
        <title>The Global Catalogue of Microorganisms (GCM) 10K type strain sequencing project: providing services to taxonomists for standard genome sequencing and annotation.</title>
        <authorList>
            <consortium name="The Broad Institute Genomics Platform"/>
            <consortium name="The Broad Institute Genome Sequencing Center for Infectious Disease"/>
            <person name="Wu L."/>
            <person name="Ma J."/>
        </authorList>
    </citation>
    <scope>NUCLEOTIDE SEQUENCE [LARGE SCALE GENOMIC DNA]</scope>
    <source>
        <strain evidence="2">TBRC 4489</strain>
    </source>
</reference>
<gene>
    <name evidence="1" type="ORF">ACFOWE_27545</name>
</gene>
<evidence type="ECO:0000313" key="2">
    <source>
        <dbReference type="Proteomes" id="UP001595850"/>
    </source>
</evidence>
<keyword evidence="2" id="KW-1185">Reference proteome</keyword>